<protein>
    <submittedName>
        <fullName evidence="5">AAA family ATPase</fullName>
    </submittedName>
</protein>
<dbReference type="PANTHER" id="PTHR16305:SF35">
    <property type="entry name" value="TRANSCRIPTIONAL ACTIVATOR DOMAIN"/>
    <property type="match status" value="1"/>
</dbReference>
<evidence type="ECO:0000256" key="3">
    <source>
        <dbReference type="SAM" id="MobiDB-lite"/>
    </source>
</evidence>
<dbReference type="EMBL" id="JBHLWH010000042">
    <property type="protein sequence ID" value="MFC0249695.1"/>
    <property type="molecule type" value="Genomic_DNA"/>
</dbReference>
<dbReference type="InterPro" id="IPR027417">
    <property type="entry name" value="P-loop_NTPase"/>
</dbReference>
<name>A0ABV6F9D2_9MICC</name>
<dbReference type="PANTHER" id="PTHR16305">
    <property type="entry name" value="TESTICULAR SOLUBLE ADENYLYL CYCLASE"/>
    <property type="match status" value="1"/>
</dbReference>
<feature type="domain" description="Orc1-like AAA ATPase" evidence="4">
    <location>
        <begin position="12"/>
        <end position="172"/>
    </location>
</feature>
<keyword evidence="2" id="KW-0067">ATP-binding</keyword>
<evidence type="ECO:0000256" key="2">
    <source>
        <dbReference type="ARBA" id="ARBA00022840"/>
    </source>
</evidence>
<dbReference type="Proteomes" id="UP001589766">
    <property type="component" value="Unassembled WGS sequence"/>
</dbReference>
<dbReference type="SUPFAM" id="SSF52540">
    <property type="entry name" value="P-loop containing nucleoside triphosphate hydrolases"/>
    <property type="match status" value="1"/>
</dbReference>
<keyword evidence="6" id="KW-1185">Reference proteome</keyword>
<evidence type="ECO:0000259" key="4">
    <source>
        <dbReference type="Pfam" id="PF13191"/>
    </source>
</evidence>
<proteinExistence type="predicted"/>
<keyword evidence="1" id="KW-0547">Nucleotide-binding</keyword>
<evidence type="ECO:0000256" key="1">
    <source>
        <dbReference type="ARBA" id="ARBA00022741"/>
    </source>
</evidence>
<feature type="region of interest" description="Disordered" evidence="3">
    <location>
        <begin position="469"/>
        <end position="496"/>
    </location>
</feature>
<dbReference type="Pfam" id="PF13191">
    <property type="entry name" value="AAA_16"/>
    <property type="match status" value="1"/>
</dbReference>
<dbReference type="RefSeq" id="WP_378042851.1">
    <property type="nucleotide sequence ID" value="NZ_JBHLWH010000042.1"/>
</dbReference>
<reference evidence="5 6" key="1">
    <citation type="submission" date="2024-09" db="EMBL/GenBank/DDBJ databases">
        <authorList>
            <person name="Sun Q."/>
            <person name="Mori K."/>
        </authorList>
    </citation>
    <scope>NUCLEOTIDE SEQUENCE [LARGE SCALE GENOMIC DNA]</scope>
    <source>
        <strain evidence="5 6">CCM 7609</strain>
    </source>
</reference>
<dbReference type="Gene3D" id="3.40.50.300">
    <property type="entry name" value="P-loop containing nucleotide triphosphate hydrolases"/>
    <property type="match status" value="1"/>
</dbReference>
<gene>
    <name evidence="5" type="ORF">ACFFIO_14415</name>
</gene>
<comment type="caution">
    <text evidence="5">The sequence shown here is derived from an EMBL/GenBank/DDBJ whole genome shotgun (WGS) entry which is preliminary data.</text>
</comment>
<sequence length="522" mass="55769">MITGHHAGAELPLVGRAPVLEGLTAALDLARGGTVRTVVLSGPTGSGKTATLDHFLQHCRAVVPDVQQMTAAGDVWESALPLSGYSQLMHREPLRSSKGVEGAVLPRPESGMDLTPARAANFADTLAAHITALQSRSCVVVAIDDVHLLDEQSLRVLLFALRRTHRQRVLFVLTLDHARAHGVPPGLLDLLNSHRVGHLQLEPLDAEDVRELARRRFSIDLGATAAHGLVRHTRGMPRAIVELLAELPRETWQSWFPSLPASSRMLARVRGLLETASEDLVRVAEAVAVLGGAATTDAVAHVSGVEALMDALDEGHRVRLLRLAVDPTTARVEFMEPGAAEAVYGQLAPSRGQALHCRAAGVVPQERDRLGHRAAATLGVDEGLARELEEFVRRRALVGAWSDVAISLFAASRLSADPRSRSERLLRGVDALVASGNIAEAQMWSSAVEDMPPSSLRSSVLGYLSTASGHNNGARTQLEPGRTATPSGSPPLRPPWPSGWCCTGWRPGTGPRWASGPSGPWP</sequence>
<evidence type="ECO:0000313" key="6">
    <source>
        <dbReference type="Proteomes" id="UP001589766"/>
    </source>
</evidence>
<accession>A0ABV6F9D2</accession>
<evidence type="ECO:0000313" key="5">
    <source>
        <dbReference type="EMBL" id="MFC0249695.1"/>
    </source>
</evidence>
<dbReference type="InterPro" id="IPR041664">
    <property type="entry name" value="AAA_16"/>
</dbReference>
<organism evidence="5 6">
    <name type="scientific">Citricoccus parietis</name>
    <dbReference type="NCBI Taxonomy" id="592307"/>
    <lineage>
        <taxon>Bacteria</taxon>
        <taxon>Bacillati</taxon>
        <taxon>Actinomycetota</taxon>
        <taxon>Actinomycetes</taxon>
        <taxon>Micrococcales</taxon>
        <taxon>Micrococcaceae</taxon>
        <taxon>Citricoccus</taxon>
    </lineage>
</organism>